<accession>A0ACB7XQ90</accession>
<reference evidence="1 2" key="1">
    <citation type="journal article" date="2021" name="Hortic Res">
        <title>High-quality reference genome and annotation aids understanding of berry development for evergreen blueberry (Vaccinium darrowii).</title>
        <authorList>
            <person name="Yu J."/>
            <person name="Hulse-Kemp A.M."/>
            <person name="Babiker E."/>
            <person name="Staton M."/>
        </authorList>
    </citation>
    <scope>NUCLEOTIDE SEQUENCE [LARGE SCALE GENOMIC DNA]</scope>
    <source>
        <strain evidence="2">cv. NJ 8807/NJ 8810</strain>
        <tissue evidence="1">Young leaf</tissue>
    </source>
</reference>
<dbReference type="Proteomes" id="UP000828048">
    <property type="component" value="Chromosome 1"/>
</dbReference>
<evidence type="ECO:0000313" key="1">
    <source>
        <dbReference type="EMBL" id="KAH7843052.1"/>
    </source>
</evidence>
<proteinExistence type="predicted"/>
<comment type="caution">
    <text evidence="1">The sequence shown here is derived from an EMBL/GenBank/DDBJ whole genome shotgun (WGS) entry which is preliminary data.</text>
</comment>
<name>A0ACB7XQ90_9ERIC</name>
<protein>
    <submittedName>
        <fullName evidence="1">Uncharacterized protein</fullName>
    </submittedName>
</protein>
<dbReference type="EMBL" id="CM037151">
    <property type="protein sequence ID" value="KAH7843052.1"/>
    <property type="molecule type" value="Genomic_DNA"/>
</dbReference>
<evidence type="ECO:0000313" key="2">
    <source>
        <dbReference type="Proteomes" id="UP000828048"/>
    </source>
</evidence>
<keyword evidence="2" id="KW-1185">Reference proteome</keyword>
<sequence length="654" mass="72207">MEITVVKPEDSKKEEDSVQSMSKDKELADESSLSKRIVKRANPKDLLLLHTKKSQSGEICIQKSFIRCIHGLDTRIPKHIICLDEKYLRHCLEGIYVTALKSGSYNSHDNLGSSKMPIFSDGSSIRTTYACNLANFLTECPLDGSMGNESPTREWIIGSISASKTIKNILDSPLFRRSGDMECDINFGITKLVDSKNSLGHSLTSSTSWLGARSSPKLENKMVVLGKNSYGSEPVHKRLVSVSSTISTVSGQTYSVSEGITQGMLQCTWKAGFPHYVFSVDDQKELYVANLDKAEAPDDKGLDYMYFFHSISGGKKEHEIRVDESDIVGKMRVSTKFSLCPNNSEMVETEFVLFGCDESSLGEVPTSSQYPKKRNKGLSKKMVEVFKPSHPSRERTSSKYVYASGILENSSGKLSPDMYANPNSFGTSNLSGNHLPPNLELAAIIVHEHIRGRHKRAEIGGWGLNFLKKVETSKSVASLEASSSGCCLRNSGDCSTSMDVLVPAGVHGGPRNRNGGPSSLTERWRSGGLCDCGGWDIGCPLTVLNTRPSIENVSSPQVDTEGDKKSLDLFIQGSMRGEPVLKLVDIHEEMCSDLCVVMDKSWITLLFNPNAHSLHLGFLAFSVALKQFLVKSLWIETLETRHERLCSMKVLYWH</sequence>
<organism evidence="1 2">
    <name type="scientific">Vaccinium darrowii</name>
    <dbReference type="NCBI Taxonomy" id="229202"/>
    <lineage>
        <taxon>Eukaryota</taxon>
        <taxon>Viridiplantae</taxon>
        <taxon>Streptophyta</taxon>
        <taxon>Embryophyta</taxon>
        <taxon>Tracheophyta</taxon>
        <taxon>Spermatophyta</taxon>
        <taxon>Magnoliopsida</taxon>
        <taxon>eudicotyledons</taxon>
        <taxon>Gunneridae</taxon>
        <taxon>Pentapetalae</taxon>
        <taxon>asterids</taxon>
        <taxon>Ericales</taxon>
        <taxon>Ericaceae</taxon>
        <taxon>Vaccinioideae</taxon>
        <taxon>Vaccinieae</taxon>
        <taxon>Vaccinium</taxon>
    </lineage>
</organism>
<gene>
    <name evidence="1" type="ORF">Vadar_012176</name>
</gene>